<dbReference type="GO" id="GO:0005634">
    <property type="term" value="C:nucleus"/>
    <property type="evidence" value="ECO:0007669"/>
    <property type="project" value="TreeGrafter"/>
</dbReference>
<evidence type="ECO:0000259" key="2">
    <source>
        <dbReference type="PROSITE" id="PS51352"/>
    </source>
</evidence>
<dbReference type="EMBL" id="CAJNDS010002154">
    <property type="protein sequence ID" value="CAE7353859.1"/>
    <property type="molecule type" value="Genomic_DNA"/>
</dbReference>
<dbReference type="GO" id="GO:0030178">
    <property type="term" value="P:negative regulation of Wnt signaling pathway"/>
    <property type="evidence" value="ECO:0007669"/>
    <property type="project" value="TreeGrafter"/>
</dbReference>
<dbReference type="InterPro" id="IPR013766">
    <property type="entry name" value="Thioredoxin_domain"/>
</dbReference>
<dbReference type="GO" id="GO:0008194">
    <property type="term" value="F:UDP-glycosyltransferase activity"/>
    <property type="evidence" value="ECO:0007669"/>
    <property type="project" value="InterPro"/>
</dbReference>
<dbReference type="InterPro" id="IPR002213">
    <property type="entry name" value="UDP_glucos_trans"/>
</dbReference>
<dbReference type="Proteomes" id="UP000604046">
    <property type="component" value="Unassembled WGS sequence"/>
</dbReference>
<proteinExistence type="predicted"/>
<dbReference type="OrthoDB" id="5835829at2759"/>
<keyword evidence="1" id="KW-0808">Transferase</keyword>
<dbReference type="InterPro" id="IPR010610">
    <property type="entry name" value="EryCIII-like_C"/>
</dbReference>
<dbReference type="SUPFAM" id="SSF53756">
    <property type="entry name" value="UDP-Glycosyltransferase/glycogen phosphorylase"/>
    <property type="match status" value="1"/>
</dbReference>
<dbReference type="InterPro" id="IPR012336">
    <property type="entry name" value="Thioredoxin-like_fold"/>
</dbReference>
<dbReference type="GO" id="GO:0031397">
    <property type="term" value="P:negative regulation of protein ubiquitination"/>
    <property type="evidence" value="ECO:0007669"/>
    <property type="project" value="TreeGrafter"/>
</dbReference>
<dbReference type="GO" id="GO:0016758">
    <property type="term" value="F:hexosyltransferase activity"/>
    <property type="evidence" value="ECO:0007669"/>
    <property type="project" value="UniProtKB-ARBA"/>
</dbReference>
<dbReference type="InterPro" id="IPR036249">
    <property type="entry name" value="Thioredoxin-like_sf"/>
</dbReference>
<accession>A0A812Q138</accession>
<dbReference type="Pfam" id="PF13905">
    <property type="entry name" value="Thioredoxin_8"/>
    <property type="match status" value="2"/>
</dbReference>
<reference evidence="3" key="1">
    <citation type="submission" date="2021-02" db="EMBL/GenBank/DDBJ databases">
        <authorList>
            <person name="Dougan E. K."/>
            <person name="Rhodes N."/>
            <person name="Thang M."/>
            <person name="Chan C."/>
        </authorList>
    </citation>
    <scope>NUCLEOTIDE SEQUENCE</scope>
</reference>
<feature type="domain" description="Thioredoxin" evidence="2">
    <location>
        <begin position="15"/>
        <end position="129"/>
    </location>
</feature>
<dbReference type="CDD" id="cd03784">
    <property type="entry name" value="GT1_Gtf-like"/>
    <property type="match status" value="1"/>
</dbReference>
<evidence type="ECO:0000313" key="4">
    <source>
        <dbReference type="Proteomes" id="UP000604046"/>
    </source>
</evidence>
<dbReference type="SUPFAM" id="SSF52833">
    <property type="entry name" value="Thioredoxin-like"/>
    <property type="match status" value="2"/>
</dbReference>
<dbReference type="PROSITE" id="PS51352">
    <property type="entry name" value="THIOREDOXIN_2"/>
    <property type="match status" value="2"/>
</dbReference>
<protein>
    <submittedName>
        <fullName evidence="3">NXN protein</fullName>
    </submittedName>
</protein>
<evidence type="ECO:0000256" key="1">
    <source>
        <dbReference type="ARBA" id="ARBA00022679"/>
    </source>
</evidence>
<dbReference type="Pfam" id="PF06722">
    <property type="entry name" value="EryCIII-like_C"/>
    <property type="match status" value="1"/>
</dbReference>
<sequence>MGSGASAEAKSSAIQLLGEKLLKPGGETVDTATVFEGKKAVGLYFSAHWCPPCRGFTPKLAEAYKSHLMVKGLEVVFVSSDNTEDEFKAYHGEMPWLALPYGERTKKADLSKKFKVSGIPTFVILNVENGSVITTEGRSAVMSDPEGKKFPWIPPTFQEALGDKFLDGDETVDKKKIEGKTLGLYFSAHWCPPCRAFTPVLAKWYAGIKSELGDKFEIIFCSGDRDEGSMKEYYKEHRAAGGSWLAMPFDRKDDLDSLFEIQGIPTFLIVSPEGKVINKNGRSLTSAPASEFPWHPPVIASMEEPEGINETPSMCLMLESCEPALQKKIIDAVTPIAEKYVKSGESLQAFGSEAAGAQGFAGAAAGMTERHVVFIMMPSTGHVNPSLPIVAELASRGVVVTYYVHEQFRKVVEATGATWRPMQRPHDLTEEQAARYLGDLPKSSCIFPASTVPVAAGILPSLTNELEMMHPRPSLIAYDPFLPQGLVAARYLKIPSVSLLSYTGPGVVSTRAEVSLQWEKNPAVQRAVREIKDLYDVDIFAQGAVGEFYSPDRNTVTTFQRLFAPPLSSLQKERMSEIPFRCIGPMVSSKVERISHAWASAEQLDKELPWQTINEARKSKPIVYLSMGTVATSSFWARKFGPTARSNGLEDFSGKEFVQLVLKTAFEAFQDEDVLVVAAIGPQADALENLPPPPKNFILQEVVPQLQLLQMCDVFITHGGANSVHEALGLGLPLIVVPLFGDQPLNADALSNTGAAISFRFPNETLSPAALRSAVRQMLEPGENGENSFRLAARELSRQMAQTGGVAEATDYILLGDETSSPKFGGA</sequence>
<dbReference type="PANTHER" id="PTHR46472">
    <property type="entry name" value="NUCLEOREDOXIN"/>
    <property type="match status" value="1"/>
</dbReference>
<comment type="caution">
    <text evidence="3">The sequence shown here is derived from an EMBL/GenBank/DDBJ whole genome shotgun (WGS) entry which is preliminary data.</text>
</comment>
<dbReference type="Gene3D" id="3.40.50.2000">
    <property type="entry name" value="Glycogen Phosphorylase B"/>
    <property type="match status" value="2"/>
</dbReference>
<evidence type="ECO:0000313" key="3">
    <source>
        <dbReference type="EMBL" id="CAE7353859.1"/>
    </source>
</evidence>
<keyword evidence="4" id="KW-1185">Reference proteome</keyword>
<gene>
    <name evidence="3" type="primary">NXN</name>
    <name evidence="3" type="ORF">SNAT2548_LOCUS18726</name>
</gene>
<name>A0A812Q138_9DINO</name>
<feature type="domain" description="Thioredoxin" evidence="2">
    <location>
        <begin position="131"/>
        <end position="304"/>
    </location>
</feature>
<dbReference type="PANTHER" id="PTHR46472:SF1">
    <property type="entry name" value="NUCLEOREDOXIN"/>
    <property type="match status" value="1"/>
</dbReference>
<organism evidence="3 4">
    <name type="scientific">Symbiodinium natans</name>
    <dbReference type="NCBI Taxonomy" id="878477"/>
    <lineage>
        <taxon>Eukaryota</taxon>
        <taxon>Sar</taxon>
        <taxon>Alveolata</taxon>
        <taxon>Dinophyceae</taxon>
        <taxon>Suessiales</taxon>
        <taxon>Symbiodiniaceae</taxon>
        <taxon>Symbiodinium</taxon>
    </lineage>
</organism>
<dbReference type="GO" id="GO:0004791">
    <property type="term" value="F:thioredoxin-disulfide reductase (NADPH) activity"/>
    <property type="evidence" value="ECO:0007669"/>
    <property type="project" value="TreeGrafter"/>
</dbReference>
<dbReference type="Gene3D" id="3.40.30.10">
    <property type="entry name" value="Glutaredoxin"/>
    <property type="match status" value="2"/>
</dbReference>
<dbReference type="AlphaFoldDB" id="A0A812Q138"/>